<evidence type="ECO:0000256" key="6">
    <source>
        <dbReference type="SAM" id="Phobius"/>
    </source>
</evidence>
<evidence type="ECO:0000313" key="9">
    <source>
        <dbReference type="EMBL" id="CAF4190921.1"/>
    </source>
</evidence>
<evidence type="ECO:0000256" key="5">
    <source>
        <dbReference type="ARBA" id="ARBA00023242"/>
    </source>
</evidence>
<feature type="non-terminal residue" evidence="9">
    <location>
        <position position="706"/>
    </location>
</feature>
<organism evidence="9 10">
    <name type="scientific">Rotaria socialis</name>
    <dbReference type="NCBI Taxonomy" id="392032"/>
    <lineage>
        <taxon>Eukaryota</taxon>
        <taxon>Metazoa</taxon>
        <taxon>Spiralia</taxon>
        <taxon>Gnathifera</taxon>
        <taxon>Rotifera</taxon>
        <taxon>Eurotatoria</taxon>
        <taxon>Bdelloidea</taxon>
        <taxon>Philodinida</taxon>
        <taxon>Philodinidae</taxon>
        <taxon>Rotaria</taxon>
    </lineage>
</organism>
<dbReference type="GO" id="GO:0008270">
    <property type="term" value="F:zinc ion binding"/>
    <property type="evidence" value="ECO:0007669"/>
    <property type="project" value="UniProtKB-KW"/>
</dbReference>
<feature type="domain" description="MULE transposase" evidence="7">
    <location>
        <begin position="549"/>
        <end position="615"/>
    </location>
</feature>
<reference evidence="9" key="1">
    <citation type="submission" date="2021-02" db="EMBL/GenBank/DDBJ databases">
        <authorList>
            <person name="Nowell W R."/>
        </authorList>
    </citation>
    <scope>NUCLEOTIDE SEQUENCE</scope>
</reference>
<evidence type="ECO:0000256" key="2">
    <source>
        <dbReference type="ARBA" id="ARBA00022723"/>
    </source>
</evidence>
<dbReference type="SUPFAM" id="SSF140996">
    <property type="entry name" value="Hermes dimerisation domain"/>
    <property type="match status" value="1"/>
</dbReference>
<evidence type="ECO:0000256" key="1">
    <source>
        <dbReference type="ARBA" id="ARBA00004123"/>
    </source>
</evidence>
<dbReference type="Pfam" id="PF10551">
    <property type="entry name" value="MULE"/>
    <property type="match status" value="1"/>
</dbReference>
<feature type="transmembrane region" description="Helical" evidence="6">
    <location>
        <begin position="675"/>
        <end position="694"/>
    </location>
</feature>
<keyword evidence="4" id="KW-0862">Zinc</keyword>
<dbReference type="InterPro" id="IPR012337">
    <property type="entry name" value="RNaseH-like_sf"/>
</dbReference>
<dbReference type="Gene3D" id="1.10.10.1070">
    <property type="entry name" value="Zinc finger, BED domain-containing"/>
    <property type="match status" value="1"/>
</dbReference>
<feature type="domain" description="Hermes trasposase DNA-binding" evidence="8">
    <location>
        <begin position="57"/>
        <end position="109"/>
    </location>
</feature>
<keyword evidence="5" id="KW-0539">Nucleus</keyword>
<keyword evidence="6" id="KW-0812">Transmembrane</keyword>
<name>A0A820AF32_9BILA</name>
<keyword evidence="3" id="KW-0863">Zinc-finger</keyword>
<keyword evidence="2" id="KW-0479">Metal-binding</keyword>
<sequence>NWSQIPNLLKICCIPNHASDTDNTSAKDLVKQTQVTEYYSSKKSHSVPKIIREKVKIACTEFTALDSRAFETVAGDGFLKMIQSIFDAGRYFSPTSNVSVKDIIPSPITINRHIDQTYCIRCGFWTERYSGLSYCGLALRFVTKDFTLHNFILGCIFYDADSQSANNIRMFVDAQLLSFGLTLNNKIFAVTDNENKMRAAFKEKCTRIGRSIRYLNKQLEHSCTSEEIERTFVRCSKIQNLFDNVKKVGTHVRRRHRQVKLKQKLQLYLDTSFNGTFYMMNVFLNVYDDIGSVLNSGYIDYLTSVDKDLLKEVCRFLIVFDNAIDQLSAEERPTMHQALPIRQLLIDHCEVKFEDSSELKELKLFLCERIKSVWILQDQHYIFTFLHPRLKRFDAAPYEKDIAFDLQLNKNEEQSKQGLSILDGESVVIIEDVGSATSSPTSKRIKPNDDDDDDDDVLYDIEYMHDNLTYRSQDFQILLTRCSTRERTTETVAVNGRLPETLRKTYRDEDFILHEDKKLIIFTTKTNLSILKQNEHWFANGTFKAMMTNAIIPLAYGLLIGKSNDDYNQFFEKLFEQDNFQPESIMTDFESGTIKSAKGILPNVLHKGCLFHFSQAIWRQVQNKGLATKYRKDEVTTAFDLIADQFDDNAEDLLDYFEKTWIGEPKRRGTGRKSLYLITNYGIFMIVSSLLYLVPTIPWKAGATLC</sequence>
<evidence type="ECO:0000256" key="3">
    <source>
        <dbReference type="ARBA" id="ARBA00022771"/>
    </source>
</evidence>
<dbReference type="EMBL" id="CAJOBO010000315">
    <property type="protein sequence ID" value="CAF4190921.1"/>
    <property type="molecule type" value="Genomic_DNA"/>
</dbReference>
<evidence type="ECO:0000313" key="10">
    <source>
        <dbReference type="Proteomes" id="UP000663851"/>
    </source>
</evidence>
<evidence type="ECO:0000256" key="4">
    <source>
        <dbReference type="ARBA" id="ARBA00022833"/>
    </source>
</evidence>
<accession>A0A820AF32</accession>
<protein>
    <recommendedName>
        <fullName evidence="11">MULE transposase domain-containing protein</fullName>
    </recommendedName>
</protein>
<keyword evidence="6" id="KW-1133">Transmembrane helix</keyword>
<proteinExistence type="predicted"/>
<comment type="caution">
    <text evidence="9">The sequence shown here is derived from an EMBL/GenBank/DDBJ whole genome shotgun (WGS) entry which is preliminary data.</text>
</comment>
<evidence type="ECO:0008006" key="11">
    <source>
        <dbReference type="Google" id="ProtNLM"/>
    </source>
</evidence>
<keyword evidence="6" id="KW-0472">Membrane</keyword>
<dbReference type="InterPro" id="IPR018289">
    <property type="entry name" value="MULE_transposase_dom"/>
</dbReference>
<dbReference type="AlphaFoldDB" id="A0A820AF32"/>
<dbReference type="InterPro" id="IPR052035">
    <property type="entry name" value="ZnF_BED_domain_contain"/>
</dbReference>
<dbReference type="PANTHER" id="PTHR46481:SF10">
    <property type="entry name" value="ZINC FINGER BED DOMAIN-CONTAINING PROTEIN 39"/>
    <property type="match status" value="1"/>
</dbReference>
<dbReference type="InterPro" id="IPR018473">
    <property type="entry name" value="Hermes_transposase_DNA-db"/>
</dbReference>
<dbReference type="SUPFAM" id="SSF53098">
    <property type="entry name" value="Ribonuclease H-like"/>
    <property type="match status" value="1"/>
</dbReference>
<dbReference type="GO" id="GO:0005634">
    <property type="term" value="C:nucleus"/>
    <property type="evidence" value="ECO:0007669"/>
    <property type="project" value="UniProtKB-SubCell"/>
</dbReference>
<comment type="subcellular location">
    <subcellularLocation>
        <location evidence="1">Nucleus</location>
    </subcellularLocation>
</comment>
<dbReference type="PANTHER" id="PTHR46481">
    <property type="entry name" value="ZINC FINGER BED DOMAIN-CONTAINING PROTEIN 4"/>
    <property type="match status" value="1"/>
</dbReference>
<dbReference type="Pfam" id="PF10683">
    <property type="entry name" value="DBD_Tnp_Hermes"/>
    <property type="match status" value="1"/>
</dbReference>
<evidence type="ECO:0000259" key="8">
    <source>
        <dbReference type="Pfam" id="PF10683"/>
    </source>
</evidence>
<gene>
    <name evidence="9" type="ORF">HFQ381_LOCUS6840</name>
</gene>
<dbReference type="Proteomes" id="UP000663851">
    <property type="component" value="Unassembled WGS sequence"/>
</dbReference>
<evidence type="ECO:0000259" key="7">
    <source>
        <dbReference type="Pfam" id="PF10551"/>
    </source>
</evidence>